<dbReference type="Gene3D" id="3.40.50.10260">
    <property type="entry name" value="YjeF N-terminal domain"/>
    <property type="match status" value="1"/>
</dbReference>
<dbReference type="InterPro" id="IPR004443">
    <property type="entry name" value="YjeF_N_dom"/>
</dbReference>
<evidence type="ECO:0000256" key="10">
    <source>
        <dbReference type="ARBA" id="ARBA00023027"/>
    </source>
</evidence>
<dbReference type="PIRSF" id="PIRSF017184">
    <property type="entry name" value="Nnr"/>
    <property type="match status" value="1"/>
</dbReference>
<dbReference type="OrthoDB" id="9806925at2"/>
<dbReference type="NCBIfam" id="TIGR00196">
    <property type="entry name" value="yjeF_cterm"/>
    <property type="match status" value="1"/>
</dbReference>
<evidence type="ECO:0000256" key="18">
    <source>
        <dbReference type="HAMAP-Rule" id="MF_01966"/>
    </source>
</evidence>
<dbReference type="EC" id="4.2.1.136" evidence="19"/>
<dbReference type="GO" id="GO:0052855">
    <property type="term" value="F:ADP-dependent NAD(P)H-hydrate dehydratase activity"/>
    <property type="evidence" value="ECO:0007669"/>
    <property type="project" value="UniProtKB-UniRule"/>
</dbReference>
<comment type="similarity">
    <text evidence="4 19">In the C-terminal section; belongs to the NnrD/CARKD family.</text>
</comment>
<evidence type="ECO:0000256" key="4">
    <source>
        <dbReference type="ARBA" id="ARBA00009524"/>
    </source>
</evidence>
<feature type="binding site" evidence="17">
    <location>
        <position position="266"/>
    </location>
    <ligand>
        <name>(6S)-NADPHX</name>
        <dbReference type="ChEBI" id="CHEBI:64076"/>
    </ligand>
</feature>
<dbReference type="eggNOG" id="COG0062">
    <property type="taxonomic scope" value="Bacteria"/>
</dbReference>
<evidence type="ECO:0000313" key="22">
    <source>
        <dbReference type="EMBL" id="ADL13591.1"/>
    </source>
</evidence>
<evidence type="ECO:0000259" key="21">
    <source>
        <dbReference type="PROSITE" id="PS51385"/>
    </source>
</evidence>
<evidence type="ECO:0000256" key="15">
    <source>
        <dbReference type="ARBA" id="ARBA00048238"/>
    </source>
</evidence>
<keyword evidence="13" id="KW-0511">Multifunctional enzyme</keyword>
<evidence type="ECO:0000313" key="23">
    <source>
        <dbReference type="Proteomes" id="UP000001661"/>
    </source>
</evidence>
<evidence type="ECO:0000256" key="12">
    <source>
        <dbReference type="ARBA" id="ARBA00023239"/>
    </source>
</evidence>
<dbReference type="HAMAP" id="MF_01965">
    <property type="entry name" value="NADHX_dehydratase"/>
    <property type="match status" value="1"/>
</dbReference>
<dbReference type="InterPro" id="IPR036652">
    <property type="entry name" value="YjeF_N_dom_sf"/>
</dbReference>
<evidence type="ECO:0000256" key="7">
    <source>
        <dbReference type="ARBA" id="ARBA00022840"/>
    </source>
</evidence>
<dbReference type="NCBIfam" id="TIGR00197">
    <property type="entry name" value="yjeF_nterm"/>
    <property type="match status" value="1"/>
</dbReference>
<feature type="binding site" evidence="18">
    <location>
        <position position="60"/>
    </location>
    <ligand>
        <name>K(+)</name>
        <dbReference type="ChEBI" id="CHEBI:29103"/>
    </ligand>
</feature>
<comment type="catalytic activity">
    <reaction evidence="2 18 19">
        <text>(6R)-NADPHX = (6S)-NADPHX</text>
        <dbReference type="Rhea" id="RHEA:32227"/>
        <dbReference type="ChEBI" id="CHEBI:64076"/>
        <dbReference type="ChEBI" id="CHEBI:64077"/>
        <dbReference type="EC" id="5.1.99.6"/>
    </reaction>
</comment>
<dbReference type="PROSITE" id="PS01050">
    <property type="entry name" value="YJEF_C_2"/>
    <property type="match status" value="1"/>
</dbReference>
<evidence type="ECO:0000256" key="17">
    <source>
        <dbReference type="HAMAP-Rule" id="MF_01965"/>
    </source>
</evidence>
<feature type="binding site" evidence="18">
    <location>
        <begin position="135"/>
        <end position="141"/>
    </location>
    <ligand>
        <name>(6S)-NADPHX</name>
        <dbReference type="ChEBI" id="CHEBI:64076"/>
    </ligand>
</feature>
<dbReference type="EMBL" id="CP002105">
    <property type="protein sequence ID" value="ADL13591.1"/>
    <property type="molecule type" value="Genomic_DNA"/>
</dbReference>
<dbReference type="CDD" id="cd01171">
    <property type="entry name" value="YXKO-related"/>
    <property type="match status" value="1"/>
</dbReference>
<keyword evidence="10 17" id="KW-0520">NAD</keyword>
<evidence type="ECO:0000256" key="2">
    <source>
        <dbReference type="ARBA" id="ARBA00000909"/>
    </source>
</evidence>
<dbReference type="eggNOG" id="COG0063">
    <property type="taxonomic scope" value="Bacteria"/>
</dbReference>
<dbReference type="Gene3D" id="3.40.1190.20">
    <property type="match status" value="1"/>
</dbReference>
<dbReference type="GO" id="GO:0046872">
    <property type="term" value="F:metal ion binding"/>
    <property type="evidence" value="ECO:0007669"/>
    <property type="project" value="UniProtKB-UniRule"/>
</dbReference>
<evidence type="ECO:0000259" key="20">
    <source>
        <dbReference type="PROSITE" id="PS51383"/>
    </source>
</evidence>
<dbReference type="InterPro" id="IPR030677">
    <property type="entry name" value="Nnr"/>
</dbReference>
<comment type="similarity">
    <text evidence="17">Belongs to the NnrD/CARKD family.</text>
</comment>
<keyword evidence="6 17" id="KW-0547">Nucleotide-binding</keyword>
<feature type="binding site" evidence="17">
    <location>
        <position position="337"/>
    </location>
    <ligand>
        <name>(6S)-NADPHX</name>
        <dbReference type="ChEBI" id="CHEBI:64076"/>
    </ligand>
</feature>
<dbReference type="Proteomes" id="UP000001661">
    <property type="component" value="Chromosome"/>
</dbReference>
<gene>
    <name evidence="18" type="primary">nnrE</name>
    <name evidence="17" type="synonym">nnrD</name>
    <name evidence="22" type="ordered locus">Acear_2101</name>
</gene>
<dbReference type="SUPFAM" id="SSF53613">
    <property type="entry name" value="Ribokinase-like"/>
    <property type="match status" value="1"/>
</dbReference>
<keyword evidence="11 18" id="KW-0413">Isomerase</keyword>
<evidence type="ECO:0000256" key="1">
    <source>
        <dbReference type="ARBA" id="ARBA00000013"/>
    </source>
</evidence>
<evidence type="ECO:0000256" key="5">
    <source>
        <dbReference type="ARBA" id="ARBA00022723"/>
    </source>
</evidence>
<comment type="similarity">
    <text evidence="18">Belongs to the NnrE/AIBP family.</text>
</comment>
<dbReference type="EC" id="5.1.99.6" evidence="19"/>
<dbReference type="PROSITE" id="PS51383">
    <property type="entry name" value="YJEF_C_3"/>
    <property type="match status" value="1"/>
</dbReference>
<dbReference type="GO" id="GO:0046496">
    <property type="term" value="P:nicotinamide nucleotide metabolic process"/>
    <property type="evidence" value="ECO:0007669"/>
    <property type="project" value="UniProtKB-UniRule"/>
</dbReference>
<feature type="domain" description="YjeF C-terminal" evidence="20">
    <location>
        <begin position="231"/>
        <end position="513"/>
    </location>
</feature>
<dbReference type="SUPFAM" id="SSF64153">
    <property type="entry name" value="YjeF N-terminal domain-like"/>
    <property type="match status" value="1"/>
</dbReference>
<comment type="function">
    <text evidence="14 19">Bifunctional enzyme that catalyzes the epimerization of the S- and R-forms of NAD(P)HX and the dehydration of the S-form of NAD(P)HX at the expense of ADP, which is converted to AMP. This allows the repair of both epimers of NAD(P)HX, a damaged form of NAD(P)H that is a result of enzymatic or heat-dependent hydration.</text>
</comment>
<feature type="binding site" evidence="18">
    <location>
        <position position="167"/>
    </location>
    <ligand>
        <name>K(+)</name>
        <dbReference type="ChEBI" id="CHEBI:29103"/>
    </ligand>
</feature>
<comment type="cofactor">
    <cofactor evidence="18 19">
        <name>K(+)</name>
        <dbReference type="ChEBI" id="CHEBI:29103"/>
    </cofactor>
    <text evidence="18 19">Binds 1 potassium ion per subunit.</text>
</comment>
<comment type="function">
    <text evidence="17">Catalyzes the dehydration of the S-form of NAD(P)HX at the expense of ADP, which is converted to AMP. Together with NAD(P)HX epimerase, which catalyzes the epimerization of the S- and R-forms, the enzyme allows the repair of both epimers of NAD(P)HX, a damaged form of NAD(P)H that is a result of enzymatic or heat-dependent hydration.</text>
</comment>
<proteinExistence type="inferred from homology"/>
<evidence type="ECO:0000256" key="13">
    <source>
        <dbReference type="ARBA" id="ARBA00023268"/>
    </source>
</evidence>
<dbReference type="RefSeq" id="WP_013279034.1">
    <property type="nucleotide sequence ID" value="NC_014378.1"/>
</dbReference>
<name>D9QT91_ACEAZ</name>
<dbReference type="GO" id="GO:0110051">
    <property type="term" value="P:metabolite repair"/>
    <property type="evidence" value="ECO:0007669"/>
    <property type="project" value="TreeGrafter"/>
</dbReference>
<keyword evidence="9 18" id="KW-0630">Potassium</keyword>
<feature type="binding site" evidence="17">
    <location>
        <begin position="424"/>
        <end position="428"/>
    </location>
    <ligand>
        <name>AMP</name>
        <dbReference type="ChEBI" id="CHEBI:456215"/>
    </ligand>
</feature>
<dbReference type="HOGENOM" id="CLU_024853_4_1_9"/>
<evidence type="ECO:0000256" key="8">
    <source>
        <dbReference type="ARBA" id="ARBA00022857"/>
    </source>
</evidence>
<keyword evidence="23" id="KW-1185">Reference proteome</keyword>
<dbReference type="Pfam" id="PF03853">
    <property type="entry name" value="YjeF_N"/>
    <property type="match status" value="1"/>
</dbReference>
<keyword evidence="7 17" id="KW-0067">ATP-binding</keyword>
<dbReference type="GO" id="GO:0016301">
    <property type="term" value="F:kinase activity"/>
    <property type="evidence" value="ECO:0007669"/>
    <property type="project" value="UniProtKB-KW"/>
</dbReference>
<protein>
    <recommendedName>
        <fullName evidence="19">Bifunctional NAD(P)H-hydrate repair enzyme</fullName>
    </recommendedName>
    <alternativeName>
        <fullName evidence="19">Nicotinamide nucleotide repair protein</fullName>
    </alternativeName>
    <domain>
        <recommendedName>
            <fullName evidence="19">ADP-dependent (S)-NAD(P)H-hydrate dehydratase</fullName>
            <ecNumber evidence="19">4.2.1.136</ecNumber>
        </recommendedName>
        <alternativeName>
            <fullName evidence="19">ADP-dependent NAD(P)HX dehydratase</fullName>
        </alternativeName>
    </domain>
    <domain>
        <recommendedName>
            <fullName evidence="19">NAD(P)H-hydrate epimerase</fullName>
            <ecNumber evidence="19">5.1.99.6</ecNumber>
        </recommendedName>
    </domain>
</protein>
<dbReference type="KEGG" id="aar:Acear_2101"/>
<evidence type="ECO:0000256" key="9">
    <source>
        <dbReference type="ARBA" id="ARBA00022958"/>
    </source>
</evidence>
<dbReference type="PANTHER" id="PTHR12592:SF0">
    <property type="entry name" value="ATP-DEPENDENT (S)-NAD(P)H-HYDRATE DEHYDRATASE"/>
    <property type="match status" value="1"/>
</dbReference>
<keyword evidence="8 17" id="KW-0521">NADP</keyword>
<dbReference type="AlphaFoldDB" id="D9QT91"/>
<feature type="binding site" evidence="18">
    <location>
        <position position="164"/>
    </location>
    <ligand>
        <name>(6S)-NADPHX</name>
        <dbReference type="ChEBI" id="CHEBI:64076"/>
    </ligand>
</feature>
<dbReference type="InterPro" id="IPR017953">
    <property type="entry name" value="Carbohydrate_kinase_pred_CS"/>
</dbReference>
<dbReference type="InterPro" id="IPR000631">
    <property type="entry name" value="CARKD"/>
</dbReference>
<comment type="cofactor">
    <cofactor evidence="17">
        <name>Mg(2+)</name>
        <dbReference type="ChEBI" id="CHEBI:18420"/>
    </cofactor>
</comment>
<feature type="domain" description="YjeF N-terminal" evidence="21">
    <location>
        <begin position="9"/>
        <end position="221"/>
    </location>
</feature>
<evidence type="ECO:0000256" key="11">
    <source>
        <dbReference type="ARBA" id="ARBA00023235"/>
    </source>
</evidence>
<dbReference type="HAMAP" id="MF_01966">
    <property type="entry name" value="NADHX_epimerase"/>
    <property type="match status" value="1"/>
</dbReference>
<evidence type="ECO:0000256" key="19">
    <source>
        <dbReference type="PIRNR" id="PIRNR017184"/>
    </source>
</evidence>
<evidence type="ECO:0000256" key="3">
    <source>
        <dbReference type="ARBA" id="ARBA00006001"/>
    </source>
</evidence>
<feature type="binding site" evidence="18">
    <location>
        <position position="131"/>
    </location>
    <ligand>
        <name>K(+)</name>
        <dbReference type="ChEBI" id="CHEBI:29103"/>
    </ligand>
</feature>
<dbReference type="Pfam" id="PF01256">
    <property type="entry name" value="Carb_kinase"/>
    <property type="match status" value="1"/>
</dbReference>
<comment type="caution">
    <text evidence="18">Lacks conserved residue(s) required for the propagation of feature annotation.</text>
</comment>
<organism evidence="22 23">
    <name type="scientific">Acetohalobium arabaticum (strain ATCC 49924 / DSM 5501 / Z-7288)</name>
    <dbReference type="NCBI Taxonomy" id="574087"/>
    <lineage>
        <taxon>Bacteria</taxon>
        <taxon>Bacillati</taxon>
        <taxon>Bacillota</taxon>
        <taxon>Clostridia</taxon>
        <taxon>Halanaerobiales</taxon>
        <taxon>Halobacteroidaceae</taxon>
        <taxon>Acetohalobium</taxon>
    </lineage>
</organism>
<comment type="function">
    <text evidence="18">Catalyzes the epimerization of the S- and R-forms of NAD(P)HX, a damaged form of NAD(P)H that is a result of enzymatic or heat-dependent hydration. This is a prerequisite for the S-specific NAD(P)H-hydrate dehydratase to allow the repair of both epimers of NAD(P)HX.</text>
</comment>
<dbReference type="GO" id="GO:0005524">
    <property type="term" value="F:ATP binding"/>
    <property type="evidence" value="ECO:0007669"/>
    <property type="project" value="UniProtKB-UniRule"/>
</dbReference>
<keyword evidence="5 18" id="KW-0479">Metal-binding</keyword>
<comment type="subunit">
    <text evidence="17">Homotetramer.</text>
</comment>
<feature type="binding site" evidence="17">
    <location>
        <position position="454"/>
    </location>
    <ligand>
        <name>(6S)-NADPHX</name>
        <dbReference type="ChEBI" id="CHEBI:64076"/>
    </ligand>
</feature>
<comment type="catalytic activity">
    <reaction evidence="15 17 19">
        <text>(6S)-NADHX + ADP = AMP + phosphate + NADH + H(+)</text>
        <dbReference type="Rhea" id="RHEA:32223"/>
        <dbReference type="ChEBI" id="CHEBI:15378"/>
        <dbReference type="ChEBI" id="CHEBI:43474"/>
        <dbReference type="ChEBI" id="CHEBI:57945"/>
        <dbReference type="ChEBI" id="CHEBI:64074"/>
        <dbReference type="ChEBI" id="CHEBI:456215"/>
        <dbReference type="ChEBI" id="CHEBI:456216"/>
        <dbReference type="EC" id="4.2.1.136"/>
    </reaction>
</comment>
<sequence>MEVVTAQQMQQIDKRTIEELGIPGVVLMENAGRAVVDTAWEMLDYNQEAEVVILAGGGNNGGDGFVAARLLDDLGVETEVLLVGESEAVSGDAEVNLNILQKLDYEVRELQTEDDLEQAADLLAGADLVIDALLGTGIKGDLRGLFPDLIGLINESEIPVLAVDIPSGLDAETGQPHGRAVKADVTLTFALPKLGLVVYPGSEYAGRLEVADISIPDKAVEAQQIKREWITADLARDFLPKRASCSHKGSFGQAAVIAGSEGMTGAAKLSSLAVLKSGAGIATLGVPKTLHSILEEKLTEVMTKPLPETRDSCLSLNSFAGIKALSREADVMAVGPGMSRSTEITYILHDILGELELPLVIDADGINAVTDLDLLADRKAPTVLTPHPGEMARLVGTSVAEIEADRIKTAAKWAKDLEVTIVLKGAATVIATADGRAYINSTGNSGLATAGSGDVLTGIITGLMAQGLTADEAAVLGVFLHGLTADLALEEETTYTLLAGDLIDNLAQAFRYLQEE</sequence>
<dbReference type="GO" id="GO:0052856">
    <property type="term" value="F:NAD(P)HX epimerase activity"/>
    <property type="evidence" value="ECO:0007669"/>
    <property type="project" value="UniProtKB-UniRule"/>
</dbReference>
<evidence type="ECO:0000256" key="16">
    <source>
        <dbReference type="ARBA" id="ARBA00049209"/>
    </source>
</evidence>
<feature type="binding site" evidence="17">
    <location>
        <position position="453"/>
    </location>
    <ligand>
        <name>AMP</name>
        <dbReference type="ChEBI" id="CHEBI:456215"/>
    </ligand>
</feature>
<comment type="catalytic activity">
    <reaction evidence="1 18 19">
        <text>(6R)-NADHX = (6S)-NADHX</text>
        <dbReference type="Rhea" id="RHEA:32215"/>
        <dbReference type="ChEBI" id="CHEBI:64074"/>
        <dbReference type="ChEBI" id="CHEBI:64075"/>
        <dbReference type="EC" id="5.1.99.6"/>
    </reaction>
</comment>
<reference evidence="22 23" key="1">
    <citation type="journal article" date="2010" name="Stand. Genomic Sci.">
        <title>Complete genome sequence of Acetohalobium arabaticum type strain (Z-7288).</title>
        <authorList>
            <person name="Sikorski J."/>
            <person name="Lapidus A."/>
            <person name="Chertkov O."/>
            <person name="Lucas S."/>
            <person name="Copeland A."/>
            <person name="Glavina Del Rio T."/>
            <person name="Nolan M."/>
            <person name="Tice H."/>
            <person name="Cheng J.F."/>
            <person name="Han C."/>
            <person name="Brambilla E."/>
            <person name="Pitluck S."/>
            <person name="Liolios K."/>
            <person name="Ivanova N."/>
            <person name="Mavromatis K."/>
            <person name="Mikhailova N."/>
            <person name="Pati A."/>
            <person name="Bruce D."/>
            <person name="Detter C."/>
            <person name="Tapia R."/>
            <person name="Goodwin L."/>
            <person name="Chen A."/>
            <person name="Palaniappan K."/>
            <person name="Land M."/>
            <person name="Hauser L."/>
            <person name="Chang Y.J."/>
            <person name="Jeffries C.D."/>
            <person name="Rohde M."/>
            <person name="Goker M."/>
            <person name="Spring S."/>
            <person name="Woyke T."/>
            <person name="Bristow J."/>
            <person name="Eisen J.A."/>
            <person name="Markowitz V."/>
            <person name="Hugenholtz P."/>
            <person name="Kyrpides N.C."/>
            <person name="Klenk H.P."/>
        </authorList>
    </citation>
    <scope>NUCLEOTIDE SEQUENCE [LARGE SCALE GENOMIC DNA]</scope>
    <source>
        <strain evidence="23">ATCC 49924 / DSM 5501 / Z-7288</strain>
    </source>
</reference>
<dbReference type="PANTHER" id="PTHR12592">
    <property type="entry name" value="ATP-DEPENDENT (S)-NAD(P)H-HYDRATE DEHYDRATASE FAMILY MEMBER"/>
    <property type="match status" value="1"/>
</dbReference>
<accession>D9QT91</accession>
<keyword evidence="22" id="KW-0808">Transferase</keyword>
<comment type="similarity">
    <text evidence="3 19">In the N-terminal section; belongs to the NnrE/AIBP family.</text>
</comment>
<evidence type="ECO:0000256" key="14">
    <source>
        <dbReference type="ARBA" id="ARBA00025153"/>
    </source>
</evidence>
<keyword evidence="22" id="KW-0418">Kinase</keyword>
<comment type="catalytic activity">
    <reaction evidence="16 17 19">
        <text>(6S)-NADPHX + ADP = AMP + phosphate + NADPH + H(+)</text>
        <dbReference type="Rhea" id="RHEA:32235"/>
        <dbReference type="ChEBI" id="CHEBI:15378"/>
        <dbReference type="ChEBI" id="CHEBI:43474"/>
        <dbReference type="ChEBI" id="CHEBI:57783"/>
        <dbReference type="ChEBI" id="CHEBI:64076"/>
        <dbReference type="ChEBI" id="CHEBI:456215"/>
        <dbReference type="ChEBI" id="CHEBI:456216"/>
        <dbReference type="EC" id="4.2.1.136"/>
    </reaction>
</comment>
<evidence type="ECO:0000256" key="6">
    <source>
        <dbReference type="ARBA" id="ARBA00022741"/>
    </source>
</evidence>
<feature type="binding site" evidence="18">
    <location>
        <begin position="59"/>
        <end position="63"/>
    </location>
    <ligand>
        <name>(6S)-NADPHX</name>
        <dbReference type="ChEBI" id="CHEBI:64076"/>
    </ligand>
</feature>
<dbReference type="InterPro" id="IPR029056">
    <property type="entry name" value="Ribokinase-like"/>
</dbReference>
<feature type="binding site" evidence="17">
    <location>
        <position position="387"/>
    </location>
    <ligand>
        <name>(6S)-NADPHX</name>
        <dbReference type="ChEBI" id="CHEBI:64076"/>
    </ligand>
</feature>
<dbReference type="STRING" id="574087.Acear_2101"/>
<dbReference type="PROSITE" id="PS51385">
    <property type="entry name" value="YJEF_N"/>
    <property type="match status" value="1"/>
</dbReference>
<keyword evidence="12 17" id="KW-0456">Lyase</keyword>